<dbReference type="EMBL" id="CP123872">
    <property type="protein sequence ID" value="WND02296.1"/>
    <property type="molecule type" value="Genomic_DNA"/>
</dbReference>
<dbReference type="Proteomes" id="UP001268683">
    <property type="component" value="Chromosome"/>
</dbReference>
<dbReference type="RefSeq" id="WP_310798132.1">
    <property type="nucleotide sequence ID" value="NZ_CP123872.1"/>
</dbReference>
<dbReference type="KEGG" id="tmk:QGN29_12130"/>
<feature type="compositionally biased region" description="Basic and acidic residues" evidence="1">
    <location>
        <begin position="27"/>
        <end position="50"/>
    </location>
</feature>
<evidence type="ECO:0000313" key="3">
    <source>
        <dbReference type="EMBL" id="WND02296.1"/>
    </source>
</evidence>
<feature type="transmembrane region" description="Helical" evidence="2">
    <location>
        <begin position="115"/>
        <end position="142"/>
    </location>
</feature>
<sequence length="193" mass="21451">MSEEKKEDKPKPKTKAAPKKRAKKSPPKSEKIIDVEAKTVETPTETKPEEEISQAAKESTKQDTGSSSAYTSSKNTHDFSAKDHASQAKEKVNEAFDKVKGHIPERDWGKHLYDLAMLAIFGFLGMFAAHIFIIVAVVNWVYELGFQQKNETLSTITSILGNYIKDVVDLFTGNADDLPFPLGKEIPKASHTE</sequence>
<dbReference type="InterPro" id="IPR025498">
    <property type="entry name" value="DUF4389"/>
</dbReference>
<reference evidence="3" key="1">
    <citation type="submission" date="2023-04" db="EMBL/GenBank/DDBJ databases">
        <title>Complete genome sequence of Temperatibacter marinus.</title>
        <authorList>
            <person name="Rong J.-C."/>
            <person name="Yi M.-L."/>
            <person name="Zhao Q."/>
        </authorList>
    </citation>
    <scope>NUCLEOTIDE SEQUENCE</scope>
    <source>
        <strain evidence="3">NBRC 110045</strain>
    </source>
</reference>
<proteinExistence type="predicted"/>
<evidence type="ECO:0000313" key="4">
    <source>
        <dbReference type="Proteomes" id="UP001268683"/>
    </source>
</evidence>
<feature type="region of interest" description="Disordered" evidence="1">
    <location>
        <begin position="1"/>
        <end position="87"/>
    </location>
</feature>
<keyword evidence="2" id="KW-0472">Membrane</keyword>
<evidence type="ECO:0000256" key="2">
    <source>
        <dbReference type="SAM" id="Phobius"/>
    </source>
</evidence>
<dbReference type="Pfam" id="PF14333">
    <property type="entry name" value="DUF4389"/>
    <property type="match status" value="1"/>
</dbReference>
<dbReference type="AlphaFoldDB" id="A0AA52ECL5"/>
<keyword evidence="4" id="KW-1185">Reference proteome</keyword>
<keyword evidence="2" id="KW-1133">Transmembrane helix</keyword>
<organism evidence="3 4">
    <name type="scientific">Temperatibacter marinus</name>
    <dbReference type="NCBI Taxonomy" id="1456591"/>
    <lineage>
        <taxon>Bacteria</taxon>
        <taxon>Pseudomonadati</taxon>
        <taxon>Pseudomonadota</taxon>
        <taxon>Alphaproteobacteria</taxon>
        <taxon>Kordiimonadales</taxon>
        <taxon>Temperatibacteraceae</taxon>
        <taxon>Temperatibacter</taxon>
    </lineage>
</organism>
<name>A0AA52ECL5_9PROT</name>
<keyword evidence="2" id="KW-0812">Transmembrane</keyword>
<feature type="compositionally biased region" description="Basic and acidic residues" evidence="1">
    <location>
        <begin position="75"/>
        <end position="87"/>
    </location>
</feature>
<feature type="compositionally biased region" description="Basic residues" evidence="1">
    <location>
        <begin position="12"/>
        <end position="26"/>
    </location>
</feature>
<evidence type="ECO:0000256" key="1">
    <source>
        <dbReference type="SAM" id="MobiDB-lite"/>
    </source>
</evidence>
<feature type="compositionally biased region" description="Basic and acidic residues" evidence="1">
    <location>
        <begin position="1"/>
        <end position="11"/>
    </location>
</feature>
<gene>
    <name evidence="3" type="ORF">QGN29_12130</name>
</gene>
<feature type="compositionally biased region" description="Polar residues" evidence="1">
    <location>
        <begin position="62"/>
        <end position="74"/>
    </location>
</feature>
<accession>A0AA52ECL5</accession>
<protein>
    <submittedName>
        <fullName evidence="3">DUF4389 domain-containing protein</fullName>
    </submittedName>
</protein>